<keyword evidence="2" id="KW-1185">Reference proteome</keyword>
<dbReference type="Proteomes" id="UP000030764">
    <property type="component" value="Unassembled WGS sequence"/>
</dbReference>
<proteinExistence type="predicted"/>
<protein>
    <submittedName>
        <fullName evidence="1">Uncharacterized protein</fullName>
    </submittedName>
</protein>
<evidence type="ECO:0000313" key="1">
    <source>
        <dbReference type="EMBL" id="KFD51720.1"/>
    </source>
</evidence>
<evidence type="ECO:0000313" key="2">
    <source>
        <dbReference type="Proteomes" id="UP000030764"/>
    </source>
</evidence>
<dbReference type="AlphaFoldDB" id="A0A085M3C4"/>
<reference evidence="1 2" key="1">
    <citation type="journal article" date="2014" name="Nat. Genet.">
        <title>Genome and transcriptome of the porcine whipworm Trichuris suis.</title>
        <authorList>
            <person name="Jex A.R."/>
            <person name="Nejsum P."/>
            <person name="Schwarz E.M."/>
            <person name="Hu L."/>
            <person name="Young N.D."/>
            <person name="Hall R.S."/>
            <person name="Korhonen P.K."/>
            <person name="Liao S."/>
            <person name="Thamsborg S."/>
            <person name="Xia J."/>
            <person name="Xu P."/>
            <person name="Wang S."/>
            <person name="Scheerlinck J.P."/>
            <person name="Hofmann A."/>
            <person name="Sternberg P.W."/>
            <person name="Wang J."/>
            <person name="Gasser R.B."/>
        </authorList>
    </citation>
    <scope>NUCLEOTIDE SEQUENCE [LARGE SCALE GENOMIC DNA]</scope>
    <source>
        <strain evidence="1">DCEP-RM93M</strain>
    </source>
</reference>
<name>A0A085M3C4_9BILA</name>
<sequence length="164" mass="18774">MGKISHSKSGSLIVVSDHWPHRNDRLDDRTMEWEPHFAFKSVDSLCRHFVHSDESIWWLVAMRQRTSRVDNVVLLIKLVVCPAATCSLWTTTTTTTICARPRPGGTYPEACEDSSHFQLTDDSFALLEISQLNDVAYFYNVDNCAAQRTDSDLYACFYHCLRLP</sequence>
<dbReference type="EMBL" id="KL363236">
    <property type="protein sequence ID" value="KFD51720.1"/>
    <property type="molecule type" value="Genomic_DNA"/>
</dbReference>
<accession>A0A085M3C4</accession>
<organism evidence="1 2">
    <name type="scientific">Trichuris suis</name>
    <name type="common">pig whipworm</name>
    <dbReference type="NCBI Taxonomy" id="68888"/>
    <lineage>
        <taxon>Eukaryota</taxon>
        <taxon>Metazoa</taxon>
        <taxon>Ecdysozoa</taxon>
        <taxon>Nematoda</taxon>
        <taxon>Enoplea</taxon>
        <taxon>Dorylaimia</taxon>
        <taxon>Trichinellida</taxon>
        <taxon>Trichuridae</taxon>
        <taxon>Trichuris</taxon>
    </lineage>
</organism>
<gene>
    <name evidence="1" type="ORF">M513_07416</name>
</gene>